<dbReference type="InterPro" id="IPR011701">
    <property type="entry name" value="MFS"/>
</dbReference>
<keyword evidence="10" id="KW-1185">Reference proteome</keyword>
<proteinExistence type="predicted"/>
<evidence type="ECO:0000256" key="5">
    <source>
        <dbReference type="ARBA" id="ARBA00022989"/>
    </source>
</evidence>
<feature type="transmembrane region" description="Helical" evidence="7">
    <location>
        <begin position="49"/>
        <end position="70"/>
    </location>
</feature>
<keyword evidence="6 7" id="KW-0472">Membrane</keyword>
<evidence type="ECO:0000313" key="10">
    <source>
        <dbReference type="Proteomes" id="UP000253495"/>
    </source>
</evidence>
<keyword evidence="5 7" id="KW-1133">Transmembrane helix</keyword>
<gene>
    <name evidence="9" type="ORF">DFQ14_10589</name>
</gene>
<dbReference type="GO" id="GO:0022857">
    <property type="term" value="F:transmembrane transporter activity"/>
    <property type="evidence" value="ECO:0007669"/>
    <property type="project" value="InterPro"/>
</dbReference>
<dbReference type="GO" id="GO:0005886">
    <property type="term" value="C:plasma membrane"/>
    <property type="evidence" value="ECO:0007669"/>
    <property type="project" value="UniProtKB-SubCell"/>
</dbReference>
<evidence type="ECO:0000259" key="8">
    <source>
        <dbReference type="PROSITE" id="PS50850"/>
    </source>
</evidence>
<dbReference type="PROSITE" id="PS50850">
    <property type="entry name" value="MFS"/>
    <property type="match status" value="1"/>
</dbReference>
<dbReference type="AlphaFoldDB" id="A0A368VQQ6"/>
<keyword evidence="2" id="KW-0813">Transport</keyword>
<feature type="transmembrane region" description="Helical" evidence="7">
    <location>
        <begin position="214"/>
        <end position="237"/>
    </location>
</feature>
<dbReference type="EMBL" id="QPJC01000005">
    <property type="protein sequence ID" value="RCW43944.1"/>
    <property type="molecule type" value="Genomic_DNA"/>
</dbReference>
<evidence type="ECO:0000256" key="2">
    <source>
        <dbReference type="ARBA" id="ARBA00022448"/>
    </source>
</evidence>
<feature type="transmembrane region" description="Helical" evidence="7">
    <location>
        <begin position="249"/>
        <end position="269"/>
    </location>
</feature>
<feature type="transmembrane region" description="Helical" evidence="7">
    <location>
        <begin position="281"/>
        <end position="300"/>
    </location>
</feature>
<feature type="transmembrane region" description="Helical" evidence="7">
    <location>
        <begin position="306"/>
        <end position="329"/>
    </location>
</feature>
<dbReference type="InterPro" id="IPR050171">
    <property type="entry name" value="MFS_Transporters"/>
</dbReference>
<dbReference type="PANTHER" id="PTHR23517">
    <property type="entry name" value="RESISTANCE PROTEIN MDTM, PUTATIVE-RELATED-RELATED"/>
    <property type="match status" value="1"/>
</dbReference>
<feature type="transmembrane region" description="Helical" evidence="7">
    <location>
        <begin position="174"/>
        <end position="193"/>
    </location>
</feature>
<feature type="transmembrane region" description="Helical" evidence="7">
    <location>
        <begin position="21"/>
        <end position="43"/>
    </location>
</feature>
<dbReference type="InterPro" id="IPR036259">
    <property type="entry name" value="MFS_trans_sf"/>
</dbReference>
<organism evidence="9 10">
    <name type="scientific">Halopolyspora algeriensis</name>
    <dbReference type="NCBI Taxonomy" id="1500506"/>
    <lineage>
        <taxon>Bacteria</taxon>
        <taxon>Bacillati</taxon>
        <taxon>Actinomycetota</taxon>
        <taxon>Actinomycetes</taxon>
        <taxon>Actinomycetes incertae sedis</taxon>
        <taxon>Halopolyspora</taxon>
    </lineage>
</organism>
<evidence type="ECO:0000256" key="1">
    <source>
        <dbReference type="ARBA" id="ARBA00004651"/>
    </source>
</evidence>
<protein>
    <submittedName>
        <fullName evidence="9">Cyanate permease</fullName>
    </submittedName>
</protein>
<sequence length="392" mass="38660">MTDAVKPHSMRHARAGTVRTLVPVAAVVTAGILPVFLVGGLGVQLQRELGFGAAVLGLGTAGFFGVAALASRAMGWVVERIGASRAMRLAAVGSSLCLLGLGASDNAAWLIAVVWLAGLPNSLGQPAANLLITQNVPVRVRATAFGVKQASIPAATLLSGLAVPAVALTIGWRWAFVLAAVTGCCAALFVPGSPAADSHGAGSAQESSSGSGRAALLLLAAAAGLGSAAANALGAFVTTTAVQVGFGPAAAGLVLSLGSAAGLAVRLLAGVAADRKNPDTLRVITTMLFVGSLGYGLMALGTTTPFLLGAIVGFGAGWAWPGLLNFAVAHLNPGRVAGATSVTQTGVYIGGSGGPLLFGLLAEHAGLRSAWLAAAAVAILAGSFLLAARRRS</sequence>
<feature type="domain" description="Major facilitator superfamily (MFS) profile" evidence="8">
    <location>
        <begin position="20"/>
        <end position="392"/>
    </location>
</feature>
<dbReference type="Pfam" id="PF07690">
    <property type="entry name" value="MFS_1"/>
    <property type="match status" value="1"/>
</dbReference>
<keyword evidence="4 7" id="KW-0812">Transmembrane</keyword>
<feature type="transmembrane region" description="Helical" evidence="7">
    <location>
        <begin position="91"/>
        <end position="117"/>
    </location>
</feature>
<dbReference type="SUPFAM" id="SSF103473">
    <property type="entry name" value="MFS general substrate transporter"/>
    <property type="match status" value="1"/>
</dbReference>
<evidence type="ECO:0000256" key="7">
    <source>
        <dbReference type="SAM" id="Phobius"/>
    </source>
</evidence>
<comment type="caution">
    <text evidence="9">The sequence shown here is derived from an EMBL/GenBank/DDBJ whole genome shotgun (WGS) entry which is preliminary data.</text>
</comment>
<feature type="transmembrane region" description="Helical" evidence="7">
    <location>
        <begin position="370"/>
        <end position="388"/>
    </location>
</feature>
<dbReference type="Proteomes" id="UP000253495">
    <property type="component" value="Unassembled WGS sequence"/>
</dbReference>
<evidence type="ECO:0000256" key="4">
    <source>
        <dbReference type="ARBA" id="ARBA00022692"/>
    </source>
</evidence>
<evidence type="ECO:0000256" key="6">
    <source>
        <dbReference type="ARBA" id="ARBA00023136"/>
    </source>
</evidence>
<dbReference type="InterPro" id="IPR020846">
    <property type="entry name" value="MFS_dom"/>
</dbReference>
<dbReference type="Gene3D" id="1.20.1250.20">
    <property type="entry name" value="MFS general substrate transporter like domains"/>
    <property type="match status" value="2"/>
</dbReference>
<comment type="subcellular location">
    <subcellularLocation>
        <location evidence="1">Cell membrane</location>
        <topology evidence="1">Multi-pass membrane protein</topology>
    </subcellularLocation>
</comment>
<name>A0A368VQQ6_9ACTN</name>
<evidence type="ECO:0000313" key="9">
    <source>
        <dbReference type="EMBL" id="RCW43944.1"/>
    </source>
</evidence>
<evidence type="ECO:0000256" key="3">
    <source>
        <dbReference type="ARBA" id="ARBA00022475"/>
    </source>
</evidence>
<accession>A0A368VQQ6</accession>
<keyword evidence="3" id="KW-1003">Cell membrane</keyword>
<reference evidence="9 10" key="1">
    <citation type="submission" date="2018-07" db="EMBL/GenBank/DDBJ databases">
        <title>Genomic Encyclopedia of Type Strains, Phase III (KMG-III): the genomes of soil and plant-associated and newly described type strains.</title>
        <authorList>
            <person name="Whitman W."/>
        </authorList>
    </citation>
    <scope>NUCLEOTIDE SEQUENCE [LARGE SCALE GENOMIC DNA]</scope>
    <source>
        <strain evidence="9 10">CECT 8575</strain>
    </source>
</reference>